<evidence type="ECO:0000256" key="3">
    <source>
        <dbReference type="ARBA" id="ARBA00006753"/>
    </source>
</evidence>
<dbReference type="Gene3D" id="3.40.50.720">
    <property type="entry name" value="NAD(P)-binding Rossmann-like Domain"/>
    <property type="match status" value="1"/>
</dbReference>
<dbReference type="FunFam" id="3.30.360.10:FF:000005">
    <property type="entry name" value="Homoserine dehydrogenase"/>
    <property type="match status" value="1"/>
</dbReference>
<evidence type="ECO:0000256" key="4">
    <source>
        <dbReference type="ARBA" id="ARBA00013213"/>
    </source>
</evidence>
<dbReference type="InterPro" id="IPR036291">
    <property type="entry name" value="NAD(P)-bd_dom_sf"/>
</dbReference>
<feature type="domain" description="Homoserine dehydrogenase catalytic" evidence="12">
    <location>
        <begin position="150"/>
        <end position="328"/>
    </location>
</feature>
<dbReference type="OrthoDB" id="9808167at2"/>
<evidence type="ECO:0000256" key="8">
    <source>
        <dbReference type="ARBA" id="ARBA00023002"/>
    </source>
</evidence>
<feature type="domain" description="Aspartate/homoserine dehydrogenase NAD-binding" evidence="13">
    <location>
        <begin position="24"/>
        <end position="142"/>
    </location>
</feature>
<organism evidence="14 15">
    <name type="scientific">Salipaludibacillus neizhouensis</name>
    <dbReference type="NCBI Taxonomy" id="885475"/>
    <lineage>
        <taxon>Bacteria</taxon>
        <taxon>Bacillati</taxon>
        <taxon>Bacillota</taxon>
        <taxon>Bacilli</taxon>
        <taxon>Bacillales</taxon>
        <taxon>Bacillaceae</taxon>
    </lineage>
</organism>
<reference evidence="14 15" key="1">
    <citation type="submission" date="2017-10" db="EMBL/GenBank/DDBJ databases">
        <title>Bacillus sp. nov., a halophilic bacterium isolated from a Keqin Lake.</title>
        <authorList>
            <person name="Wang H."/>
        </authorList>
    </citation>
    <scope>NUCLEOTIDE SEQUENCE [LARGE SCALE GENOMIC DNA]</scope>
    <source>
        <strain evidence="14 15">KCTC 13187</strain>
    </source>
</reference>
<comment type="catalytic activity">
    <reaction evidence="11">
        <text>L-homoserine + NADP(+) = L-aspartate 4-semialdehyde + NADPH + H(+)</text>
        <dbReference type="Rhea" id="RHEA:15761"/>
        <dbReference type="ChEBI" id="CHEBI:15378"/>
        <dbReference type="ChEBI" id="CHEBI:57476"/>
        <dbReference type="ChEBI" id="CHEBI:57783"/>
        <dbReference type="ChEBI" id="CHEBI:58349"/>
        <dbReference type="ChEBI" id="CHEBI:537519"/>
        <dbReference type="EC" id="1.1.1.3"/>
    </reaction>
    <physiologicalReaction direction="right-to-left" evidence="11">
        <dbReference type="Rhea" id="RHEA:15763"/>
    </physiologicalReaction>
</comment>
<dbReference type="UniPathway" id="UPA00050">
    <property type="reaction ID" value="UER00063"/>
</dbReference>
<evidence type="ECO:0000256" key="10">
    <source>
        <dbReference type="ARBA" id="ARBA00023167"/>
    </source>
</evidence>
<dbReference type="PANTHER" id="PTHR43331">
    <property type="entry name" value="HOMOSERINE DEHYDROGENASE"/>
    <property type="match status" value="1"/>
</dbReference>
<dbReference type="Pfam" id="PF00742">
    <property type="entry name" value="Homoserine_dh"/>
    <property type="match status" value="1"/>
</dbReference>
<dbReference type="EC" id="1.1.1.3" evidence="4"/>
<comment type="similarity">
    <text evidence="3">Belongs to the homoserine dehydrogenase family.</text>
</comment>
<name>A0A3A9JZ86_9BACI</name>
<dbReference type="GO" id="GO:0004412">
    <property type="term" value="F:homoserine dehydrogenase activity"/>
    <property type="evidence" value="ECO:0007669"/>
    <property type="project" value="UniProtKB-EC"/>
</dbReference>
<dbReference type="InterPro" id="IPR005106">
    <property type="entry name" value="Asp/hSer_DH_NAD-bd"/>
</dbReference>
<dbReference type="SUPFAM" id="SSF51735">
    <property type="entry name" value="NAD(P)-binding Rossmann-fold domains"/>
    <property type="match status" value="1"/>
</dbReference>
<protein>
    <recommendedName>
        <fullName evidence="5">Homoserine dehydrogenase</fullName>
        <ecNumber evidence="4">1.1.1.3</ecNumber>
    </recommendedName>
</protein>
<dbReference type="UniPathway" id="UPA00051">
    <property type="reaction ID" value="UER00465"/>
</dbReference>
<dbReference type="GO" id="GO:0009086">
    <property type="term" value="P:methionine biosynthetic process"/>
    <property type="evidence" value="ECO:0007669"/>
    <property type="project" value="UniProtKB-KW"/>
</dbReference>
<dbReference type="Pfam" id="PF03447">
    <property type="entry name" value="NAD_binding_3"/>
    <property type="match status" value="1"/>
</dbReference>
<evidence type="ECO:0000256" key="2">
    <source>
        <dbReference type="ARBA" id="ARBA00005062"/>
    </source>
</evidence>
<accession>A0A3A9JZ86</accession>
<evidence type="ECO:0000256" key="6">
    <source>
        <dbReference type="ARBA" id="ARBA00022605"/>
    </source>
</evidence>
<keyword evidence="7" id="KW-0791">Threonine biosynthesis</keyword>
<dbReference type="NCBIfam" id="NF004976">
    <property type="entry name" value="PRK06349.1"/>
    <property type="match status" value="1"/>
</dbReference>
<keyword evidence="8" id="KW-0560">Oxidoreductase</keyword>
<keyword evidence="15" id="KW-1185">Reference proteome</keyword>
<dbReference type="GO" id="GO:0050661">
    <property type="term" value="F:NADP binding"/>
    <property type="evidence" value="ECO:0007669"/>
    <property type="project" value="InterPro"/>
</dbReference>
<evidence type="ECO:0000256" key="9">
    <source>
        <dbReference type="ARBA" id="ARBA00023053"/>
    </source>
</evidence>
<comment type="pathway">
    <text evidence="2">Amino-acid biosynthesis; L-methionine biosynthesis via de novo pathway; L-homoserine from L-aspartate: step 3/3.</text>
</comment>
<evidence type="ECO:0000256" key="5">
    <source>
        <dbReference type="ARBA" id="ARBA00013376"/>
    </source>
</evidence>
<evidence type="ECO:0000313" key="14">
    <source>
        <dbReference type="EMBL" id="RKL65499.1"/>
    </source>
</evidence>
<evidence type="ECO:0000256" key="11">
    <source>
        <dbReference type="ARBA" id="ARBA00048841"/>
    </source>
</evidence>
<dbReference type="InterPro" id="IPR001342">
    <property type="entry name" value="HDH_cat"/>
</dbReference>
<evidence type="ECO:0000256" key="1">
    <source>
        <dbReference type="ARBA" id="ARBA00005056"/>
    </source>
</evidence>
<evidence type="ECO:0000259" key="13">
    <source>
        <dbReference type="Pfam" id="PF03447"/>
    </source>
</evidence>
<comment type="pathway">
    <text evidence="1">Amino-acid biosynthesis; L-threonine biosynthesis; L-threonine from L-aspartate: step 3/5.</text>
</comment>
<dbReference type="GO" id="GO:0009088">
    <property type="term" value="P:threonine biosynthetic process"/>
    <property type="evidence" value="ECO:0007669"/>
    <property type="project" value="UniProtKB-UniPathway"/>
</dbReference>
<evidence type="ECO:0000259" key="12">
    <source>
        <dbReference type="Pfam" id="PF00742"/>
    </source>
</evidence>
<keyword evidence="6" id="KW-0028">Amino-acid biosynthesis</keyword>
<comment type="caution">
    <text evidence="14">The sequence shown here is derived from an EMBL/GenBank/DDBJ whole genome shotgun (WGS) entry which is preliminary data.</text>
</comment>
<keyword evidence="9" id="KW-0915">Sodium</keyword>
<dbReference type="Proteomes" id="UP000281498">
    <property type="component" value="Unassembled WGS sequence"/>
</dbReference>
<dbReference type="SUPFAM" id="SSF55347">
    <property type="entry name" value="Glyceraldehyde-3-phosphate dehydrogenase-like, C-terminal domain"/>
    <property type="match status" value="1"/>
</dbReference>
<evidence type="ECO:0000313" key="15">
    <source>
        <dbReference type="Proteomes" id="UP000281498"/>
    </source>
</evidence>
<proteinExistence type="inferred from homology"/>
<dbReference type="PANTHER" id="PTHR43331:SF1">
    <property type="entry name" value="HOMOSERINE DEHYDROGENASE"/>
    <property type="match status" value="1"/>
</dbReference>
<dbReference type="EMBL" id="PDOE01000016">
    <property type="protein sequence ID" value="RKL65499.1"/>
    <property type="molecule type" value="Genomic_DNA"/>
</dbReference>
<gene>
    <name evidence="14" type="ORF">CR203_20705</name>
</gene>
<keyword evidence="10" id="KW-0486">Methionine biosynthesis</keyword>
<evidence type="ECO:0000256" key="7">
    <source>
        <dbReference type="ARBA" id="ARBA00022697"/>
    </source>
</evidence>
<sequence>MYNNSTLGGNIHMSKAVKKLAIIGFGTVGSGVYETLIEQRNKLERLIGGPYSIPVVLVKDASKVRELSDNTEVTDNFQAIIDRKDLDVVVEASPDAEIAYPYVKALLQQGVSVITANKELVAKYGEELLTLARTNHCRLFFEAAVAGGIPILTSIRHTLKSNVLEKVEGILNGTSNFILTKMRKEGTSFETALEEAQAHGYAEAVPDKDVDGWDAYFKTTILSHWIYGVAPNWQTEKPKGVRGVNVNDLLIAETFGGRIKHVASLEKSKDKVSACVEPRFVLSDHALYGVEGVNNGIHVQGNIVGSLLFQGPGAGKFPTASAVVEDLINFWTGTSEEEPVSGIEFEKMILSHSEDDSVVEPLKAWLLTGEKLGPQLENQFTVSYISKVSRVNGREGIVITGDNKAIEELFTSLNDTVVVYPLSGDHTEVFPLSIAQTKVS</sequence>
<dbReference type="AlphaFoldDB" id="A0A3A9JZ86"/>
<dbReference type="Gene3D" id="3.30.360.10">
    <property type="entry name" value="Dihydrodipicolinate Reductase, domain 2"/>
    <property type="match status" value="1"/>
</dbReference>